<dbReference type="InterPro" id="IPR017497">
    <property type="entry name" value="BchO"/>
</dbReference>
<proteinExistence type="predicted"/>
<dbReference type="PRINTS" id="PR00111">
    <property type="entry name" value="ABHYDROLASE"/>
</dbReference>
<evidence type="ECO:0000313" key="3">
    <source>
        <dbReference type="Proteomes" id="UP000258016"/>
    </source>
</evidence>
<keyword evidence="3" id="KW-1185">Reference proteome</keyword>
<keyword evidence="2" id="KW-0378">Hydrolase</keyword>
<reference evidence="2 3" key="1">
    <citation type="submission" date="2017-03" db="EMBL/GenBank/DDBJ databases">
        <title>Complete genome sequence of Blastomonas fulva degrading microcsystin LR.</title>
        <authorList>
            <person name="Lee H.-g."/>
            <person name="Jin L."/>
            <person name="oh H.-M."/>
        </authorList>
    </citation>
    <scope>NUCLEOTIDE SEQUENCE [LARGE SCALE GENOMIC DNA]</scope>
    <source>
        <strain evidence="2 3">T2</strain>
    </source>
</reference>
<dbReference type="PANTHER" id="PTHR43689:SF8">
    <property type="entry name" value="ALPHA_BETA-HYDROLASES SUPERFAMILY PROTEIN"/>
    <property type="match status" value="1"/>
</dbReference>
<dbReference type="Proteomes" id="UP000258016">
    <property type="component" value="Chromosome"/>
</dbReference>
<gene>
    <name evidence="2" type="ORF">B5J99_08555</name>
</gene>
<dbReference type="EMBL" id="CP020083">
    <property type="protein sequence ID" value="ASR51512.1"/>
    <property type="molecule type" value="Genomic_DNA"/>
</dbReference>
<dbReference type="Gene3D" id="3.40.50.1820">
    <property type="entry name" value="alpha/beta hydrolase"/>
    <property type="match status" value="1"/>
</dbReference>
<dbReference type="Pfam" id="PF12697">
    <property type="entry name" value="Abhydrolase_6"/>
    <property type="match status" value="1"/>
</dbReference>
<evidence type="ECO:0000313" key="2">
    <source>
        <dbReference type="EMBL" id="ASR51512.1"/>
    </source>
</evidence>
<organism evidence="2 3">
    <name type="scientific">Blastomonas fulva</name>
    <dbReference type="NCBI Taxonomy" id="1550728"/>
    <lineage>
        <taxon>Bacteria</taxon>
        <taxon>Pseudomonadati</taxon>
        <taxon>Pseudomonadota</taxon>
        <taxon>Alphaproteobacteria</taxon>
        <taxon>Sphingomonadales</taxon>
        <taxon>Sphingomonadaceae</taxon>
        <taxon>Blastomonas</taxon>
    </lineage>
</organism>
<dbReference type="NCBIfam" id="TIGR03056">
    <property type="entry name" value="bchO_mg_che_rel"/>
    <property type="match status" value="1"/>
</dbReference>
<dbReference type="SUPFAM" id="SSF53474">
    <property type="entry name" value="alpha/beta-Hydrolases"/>
    <property type="match status" value="1"/>
</dbReference>
<feature type="domain" description="AB hydrolase-1" evidence="1">
    <location>
        <begin position="44"/>
        <end position="285"/>
    </location>
</feature>
<dbReference type="InterPro" id="IPR000639">
    <property type="entry name" value="Epox_hydrolase-like"/>
</dbReference>
<dbReference type="PRINTS" id="PR00412">
    <property type="entry name" value="EPOXHYDRLASE"/>
</dbReference>
<dbReference type="InterPro" id="IPR000073">
    <property type="entry name" value="AB_hydrolase_1"/>
</dbReference>
<sequence length="299" mass="31693">MSSVRWEVDGHDWPNREHSRFVRAGMLDWHVQVAGPEGSAAPVLLLIHGTGAATHSWRDVMPLLAQHFTVIAPDMPGHGFTRGRIAGGQSLPGMARVLAELLGKLALGAPDVIVGHSAGAAIGVRLAIDLSIDAPIIGLNPALLPFPGLAARLFPAMARALFVNPFTAMIFAQIASSEAEVARFLKKSTGSRIDARGVELYHRLFRTSDHCAGAIGMMANWDLESLAKELPSVAARSLLVHGARDSAIPLDSIERAGRMMPHAEVVTLADLGHLAHEEAPEQIAALIGEFAARTPAVAA</sequence>
<dbReference type="GeneID" id="303485618"/>
<accession>A0ABM6M6C9</accession>
<dbReference type="InterPro" id="IPR029058">
    <property type="entry name" value="AB_hydrolase_fold"/>
</dbReference>
<evidence type="ECO:0000259" key="1">
    <source>
        <dbReference type="Pfam" id="PF12697"/>
    </source>
</evidence>
<dbReference type="PANTHER" id="PTHR43689">
    <property type="entry name" value="HYDROLASE"/>
    <property type="match status" value="1"/>
</dbReference>
<dbReference type="GO" id="GO:0016787">
    <property type="term" value="F:hydrolase activity"/>
    <property type="evidence" value="ECO:0007669"/>
    <property type="project" value="UniProtKB-KW"/>
</dbReference>
<dbReference type="RefSeq" id="WP_117352172.1">
    <property type="nucleotide sequence ID" value="NZ_CP020083.1"/>
</dbReference>
<name>A0ABM6M6C9_9SPHN</name>
<protein>
    <submittedName>
        <fullName evidence="2">Alpha/beta hydrolase</fullName>
    </submittedName>
</protein>